<dbReference type="Pfam" id="PF10590">
    <property type="entry name" value="PNP_phzG_C"/>
    <property type="match status" value="1"/>
</dbReference>
<gene>
    <name evidence="9" type="ORF">C41B8_03996</name>
</gene>
<feature type="domain" description="Pyridoxine 5'-phosphate oxidase dimerisation C-terminal" evidence="8">
    <location>
        <begin position="180"/>
        <end position="217"/>
    </location>
</feature>
<evidence type="ECO:0000313" key="10">
    <source>
        <dbReference type="Proteomes" id="UP000028302"/>
    </source>
</evidence>
<name>A0A084IPW4_SALHC</name>
<evidence type="ECO:0000259" key="8">
    <source>
        <dbReference type="Pfam" id="PF10590"/>
    </source>
</evidence>
<feature type="region of interest" description="Disordered" evidence="6">
    <location>
        <begin position="1"/>
        <end position="29"/>
    </location>
</feature>
<feature type="binding site" evidence="5">
    <location>
        <position position="203"/>
    </location>
    <ligand>
        <name>FMN</name>
        <dbReference type="ChEBI" id="CHEBI:58210"/>
    </ligand>
</feature>
<accession>A0A084IPW4</accession>
<organism evidence="9 10">
    <name type="scientific">Salinisphaera hydrothermalis (strain C41B8)</name>
    <dbReference type="NCBI Taxonomy" id="1304275"/>
    <lineage>
        <taxon>Bacteria</taxon>
        <taxon>Pseudomonadati</taxon>
        <taxon>Pseudomonadota</taxon>
        <taxon>Gammaproteobacteria</taxon>
        <taxon>Salinisphaerales</taxon>
        <taxon>Salinisphaeraceae</taxon>
        <taxon>Salinisphaera</taxon>
    </lineage>
</organism>
<dbReference type="eggNOG" id="COG0259">
    <property type="taxonomic scope" value="Bacteria"/>
</dbReference>
<dbReference type="InterPro" id="IPR012349">
    <property type="entry name" value="Split_barrel_FMN-bd"/>
</dbReference>
<dbReference type="InterPro" id="IPR011576">
    <property type="entry name" value="Pyridox_Oxase_N"/>
</dbReference>
<evidence type="ECO:0000313" key="9">
    <source>
        <dbReference type="EMBL" id="KEZ78748.1"/>
    </source>
</evidence>
<feature type="binding site" evidence="5">
    <location>
        <position position="193"/>
    </location>
    <ligand>
        <name>FMN</name>
        <dbReference type="ChEBI" id="CHEBI:58210"/>
    </ligand>
</feature>
<evidence type="ECO:0000259" key="7">
    <source>
        <dbReference type="Pfam" id="PF01243"/>
    </source>
</evidence>
<dbReference type="STRING" id="1304275.C41B8_03996"/>
<dbReference type="Pfam" id="PF01243">
    <property type="entry name" value="PNPOx_N"/>
    <property type="match status" value="1"/>
</dbReference>
<evidence type="ECO:0000256" key="2">
    <source>
        <dbReference type="ARBA" id="ARBA00022630"/>
    </source>
</evidence>
<dbReference type="NCBIfam" id="NF004231">
    <property type="entry name" value="PRK05679.1"/>
    <property type="match status" value="1"/>
</dbReference>
<reference evidence="9 10" key="1">
    <citation type="submission" date="2013-03" db="EMBL/GenBank/DDBJ databases">
        <title>Salinisphaera hydrothermalis C41B8 Genome Sequencing.</title>
        <authorList>
            <person name="Li C."/>
            <person name="Lai Q."/>
            <person name="Shao Z."/>
        </authorList>
    </citation>
    <scope>NUCLEOTIDE SEQUENCE [LARGE SCALE GENOMIC DNA]</scope>
    <source>
        <strain evidence="9 10">C41B8</strain>
    </source>
</reference>
<proteinExistence type="inferred from homology"/>
<evidence type="ECO:0000256" key="3">
    <source>
        <dbReference type="ARBA" id="ARBA00022643"/>
    </source>
</evidence>
<keyword evidence="10" id="KW-1185">Reference proteome</keyword>
<evidence type="ECO:0000256" key="4">
    <source>
        <dbReference type="ARBA" id="ARBA00023002"/>
    </source>
</evidence>
<protein>
    <submittedName>
        <fullName evidence="9">Pyridoxamine 5'-phosphate oxidase</fullName>
    </submittedName>
</protein>
<keyword evidence="2" id="KW-0285">Flavoprotein</keyword>
<dbReference type="AlphaFoldDB" id="A0A084IPW4"/>
<dbReference type="GO" id="GO:0004733">
    <property type="term" value="F:pyridoxamine phosphate oxidase activity"/>
    <property type="evidence" value="ECO:0007669"/>
    <property type="project" value="InterPro"/>
</dbReference>
<dbReference type="SUPFAM" id="SSF50475">
    <property type="entry name" value="FMN-binding split barrel"/>
    <property type="match status" value="1"/>
</dbReference>
<dbReference type="PANTHER" id="PTHR10851">
    <property type="entry name" value="PYRIDOXINE-5-PHOSPHATE OXIDASE"/>
    <property type="match status" value="1"/>
</dbReference>
<dbReference type="PIRSF" id="PIRSF000190">
    <property type="entry name" value="Pyd_amn-ph_oxd"/>
    <property type="match status" value="1"/>
</dbReference>
<dbReference type="InterPro" id="IPR019576">
    <property type="entry name" value="Pyridoxamine_oxidase_dimer_C"/>
</dbReference>
<feature type="binding site" evidence="5">
    <location>
        <position position="91"/>
    </location>
    <ligand>
        <name>FMN</name>
        <dbReference type="ChEBI" id="CHEBI:58210"/>
    </ligand>
</feature>
<evidence type="ECO:0000256" key="6">
    <source>
        <dbReference type="SAM" id="MobiDB-lite"/>
    </source>
</evidence>
<comment type="caution">
    <text evidence="9">The sequence shown here is derived from an EMBL/GenBank/DDBJ whole genome shotgun (WGS) entry which is preliminary data.</text>
</comment>
<dbReference type="Proteomes" id="UP000028302">
    <property type="component" value="Unassembled WGS sequence"/>
</dbReference>
<keyword evidence="4" id="KW-0560">Oxidoreductase</keyword>
<dbReference type="EMBL" id="APNK01000003">
    <property type="protein sequence ID" value="KEZ78748.1"/>
    <property type="molecule type" value="Genomic_DNA"/>
</dbReference>
<evidence type="ECO:0000256" key="1">
    <source>
        <dbReference type="ARBA" id="ARBA00007301"/>
    </source>
</evidence>
<dbReference type="Gene3D" id="2.30.110.10">
    <property type="entry name" value="Electron Transport, Fmn-binding Protein, Chain A"/>
    <property type="match status" value="1"/>
</dbReference>
<evidence type="ECO:0000256" key="5">
    <source>
        <dbReference type="PIRSR" id="PIRSR000190-2"/>
    </source>
</evidence>
<feature type="binding site" evidence="5">
    <location>
        <position position="113"/>
    </location>
    <ligand>
        <name>FMN</name>
        <dbReference type="ChEBI" id="CHEBI:58210"/>
    </ligand>
</feature>
<comment type="cofactor">
    <cofactor evidence="5">
        <name>FMN</name>
        <dbReference type="ChEBI" id="CHEBI:58210"/>
    </cofactor>
    <text evidence="5">Binds 1 FMN per subunit.</text>
</comment>
<dbReference type="OrthoDB" id="9780392at2"/>
<sequence>MTEINAGSWRLRQDRPKAQRNGPIMHNAPPDDPLKELARVIEHAYEAGEIEPLAATLATVDSALNRPSARTVYVHLLPDGIGLFVNTFSGKGRQLLWNPYAALCFYWRKIEQQTIVEGPCEVLDAATADRLWRKRPRESTLVAQALDSTDPLDSDQELSERIAVTRQRYSFEHPPRPEHWQGYRLIPERVEFWTTGWDRARHRRIYERDDSGWRAMRQPP</sequence>
<dbReference type="PANTHER" id="PTHR10851:SF0">
    <property type="entry name" value="PYRIDOXINE-5'-PHOSPHATE OXIDASE"/>
    <property type="match status" value="1"/>
</dbReference>
<dbReference type="InterPro" id="IPR000659">
    <property type="entry name" value="Pyridox_Oxase"/>
</dbReference>
<dbReference type="GO" id="GO:0010181">
    <property type="term" value="F:FMN binding"/>
    <property type="evidence" value="ECO:0007669"/>
    <property type="project" value="InterPro"/>
</dbReference>
<dbReference type="GO" id="GO:0008615">
    <property type="term" value="P:pyridoxine biosynthetic process"/>
    <property type="evidence" value="ECO:0007669"/>
    <property type="project" value="InterPro"/>
</dbReference>
<keyword evidence="3 5" id="KW-0288">FMN</keyword>
<comment type="similarity">
    <text evidence="1">Belongs to the pyridoxamine 5'-phosphate oxidase family.</text>
</comment>
<feature type="domain" description="Pyridoxamine 5'-phosphate oxidase N-terminal" evidence="7">
    <location>
        <begin position="45"/>
        <end position="154"/>
    </location>
</feature>